<dbReference type="GO" id="GO:0008270">
    <property type="term" value="F:zinc ion binding"/>
    <property type="evidence" value="ECO:0007669"/>
    <property type="project" value="UniProtKB-KW"/>
</dbReference>
<keyword evidence="5" id="KW-0863">Zinc-finger</keyword>
<evidence type="ECO:0000256" key="8">
    <source>
        <dbReference type="ARBA" id="ARBA00022989"/>
    </source>
</evidence>
<dbReference type="InterPro" id="IPR013083">
    <property type="entry name" value="Znf_RING/FYVE/PHD"/>
</dbReference>
<dbReference type="VEuPathDB" id="VectorBase:HLOH_040978"/>
<evidence type="ECO:0000259" key="11">
    <source>
        <dbReference type="PROSITE" id="PS51292"/>
    </source>
</evidence>
<keyword evidence="9" id="KW-0472">Membrane</keyword>
<comment type="caution">
    <text evidence="12">The sequence shown here is derived from an EMBL/GenBank/DDBJ whole genome shotgun (WGS) entry which is preliminary data.</text>
</comment>
<keyword evidence="3" id="KW-0812">Transmembrane</keyword>
<dbReference type="EMBL" id="JABSTR010000005">
    <property type="protein sequence ID" value="KAH9371120.1"/>
    <property type="molecule type" value="Genomic_DNA"/>
</dbReference>
<evidence type="ECO:0000256" key="2">
    <source>
        <dbReference type="ARBA" id="ARBA00022679"/>
    </source>
</evidence>
<dbReference type="GO" id="GO:0016020">
    <property type="term" value="C:membrane"/>
    <property type="evidence" value="ECO:0007669"/>
    <property type="project" value="UniProtKB-SubCell"/>
</dbReference>
<evidence type="ECO:0000256" key="5">
    <source>
        <dbReference type="ARBA" id="ARBA00022771"/>
    </source>
</evidence>
<evidence type="ECO:0000256" key="7">
    <source>
        <dbReference type="ARBA" id="ARBA00022833"/>
    </source>
</evidence>
<feature type="region of interest" description="Disordered" evidence="10">
    <location>
        <begin position="29"/>
        <end position="51"/>
    </location>
</feature>
<name>A0A9J6G9F5_HAELO</name>
<dbReference type="InterPro" id="IPR011016">
    <property type="entry name" value="Znf_RING-CH"/>
</dbReference>
<dbReference type="Proteomes" id="UP000821853">
    <property type="component" value="Chromosome 3"/>
</dbReference>
<keyword evidence="4" id="KW-0479">Metal-binding</keyword>
<evidence type="ECO:0000256" key="9">
    <source>
        <dbReference type="ARBA" id="ARBA00023136"/>
    </source>
</evidence>
<evidence type="ECO:0000313" key="13">
    <source>
        <dbReference type="Proteomes" id="UP000821853"/>
    </source>
</evidence>
<evidence type="ECO:0000256" key="3">
    <source>
        <dbReference type="ARBA" id="ARBA00022692"/>
    </source>
</evidence>
<dbReference type="GO" id="GO:0016567">
    <property type="term" value="P:protein ubiquitination"/>
    <property type="evidence" value="ECO:0007669"/>
    <property type="project" value="TreeGrafter"/>
</dbReference>
<evidence type="ECO:0000256" key="4">
    <source>
        <dbReference type="ARBA" id="ARBA00022723"/>
    </source>
</evidence>
<feature type="domain" description="RING-CH-type" evidence="11">
    <location>
        <begin position="53"/>
        <end position="115"/>
    </location>
</feature>
<dbReference type="OrthoDB" id="273089at2759"/>
<dbReference type="SMART" id="SM00744">
    <property type="entry name" value="RINGv"/>
    <property type="match status" value="1"/>
</dbReference>
<evidence type="ECO:0000256" key="1">
    <source>
        <dbReference type="ARBA" id="ARBA00004141"/>
    </source>
</evidence>
<dbReference type="PANTHER" id="PTHR46065">
    <property type="entry name" value="E3 UBIQUITIN-PROTEIN LIGASE MARCH 2/3 FAMILY MEMBER"/>
    <property type="match status" value="1"/>
</dbReference>
<organism evidence="12 13">
    <name type="scientific">Haemaphysalis longicornis</name>
    <name type="common">Bush tick</name>
    <dbReference type="NCBI Taxonomy" id="44386"/>
    <lineage>
        <taxon>Eukaryota</taxon>
        <taxon>Metazoa</taxon>
        <taxon>Ecdysozoa</taxon>
        <taxon>Arthropoda</taxon>
        <taxon>Chelicerata</taxon>
        <taxon>Arachnida</taxon>
        <taxon>Acari</taxon>
        <taxon>Parasitiformes</taxon>
        <taxon>Ixodida</taxon>
        <taxon>Ixodoidea</taxon>
        <taxon>Ixodidae</taxon>
        <taxon>Haemaphysalinae</taxon>
        <taxon>Haemaphysalis</taxon>
    </lineage>
</organism>
<dbReference type="GO" id="GO:0004842">
    <property type="term" value="F:ubiquitin-protein transferase activity"/>
    <property type="evidence" value="ECO:0007669"/>
    <property type="project" value="TreeGrafter"/>
</dbReference>
<evidence type="ECO:0000256" key="10">
    <source>
        <dbReference type="SAM" id="MobiDB-lite"/>
    </source>
</evidence>
<dbReference type="PROSITE" id="PS51292">
    <property type="entry name" value="ZF_RING_CH"/>
    <property type="match status" value="1"/>
</dbReference>
<evidence type="ECO:0000313" key="12">
    <source>
        <dbReference type="EMBL" id="KAH9371120.1"/>
    </source>
</evidence>
<dbReference type="SUPFAM" id="SSF57850">
    <property type="entry name" value="RING/U-box"/>
    <property type="match status" value="1"/>
</dbReference>
<keyword evidence="8" id="KW-1133">Transmembrane helix</keyword>
<dbReference type="AlphaFoldDB" id="A0A9J6G9F5"/>
<sequence length="147" mass="15937">MSEEATVKKKIKLDLEPEVVAEVKVPMASGSTSAGKLSADKKANEGDTDSSWCADTSKPVCRICFRGANEECGPLVSPCFCKGSMGLTHKACIERWLRVRNTDQCNVCLVSMNVRRTKAVSIVNTRSLGMIPSITRLHAAMMSQDIA</sequence>
<comment type="subcellular location">
    <subcellularLocation>
        <location evidence="1">Membrane</location>
        <topology evidence="1">Multi-pass membrane protein</topology>
    </subcellularLocation>
</comment>
<dbReference type="Pfam" id="PF12906">
    <property type="entry name" value="RINGv"/>
    <property type="match status" value="1"/>
</dbReference>
<evidence type="ECO:0000256" key="6">
    <source>
        <dbReference type="ARBA" id="ARBA00022786"/>
    </source>
</evidence>
<proteinExistence type="predicted"/>
<dbReference type="PANTHER" id="PTHR46065:SF3">
    <property type="entry name" value="FI20425P1"/>
    <property type="match status" value="1"/>
</dbReference>
<keyword evidence="13" id="KW-1185">Reference proteome</keyword>
<accession>A0A9J6G9F5</accession>
<protein>
    <recommendedName>
        <fullName evidence="11">RING-CH-type domain-containing protein</fullName>
    </recommendedName>
</protein>
<keyword evidence="2" id="KW-0808">Transferase</keyword>
<gene>
    <name evidence="12" type="ORF">HPB48_000347</name>
</gene>
<keyword evidence="7" id="KW-0862">Zinc</keyword>
<keyword evidence="6" id="KW-0833">Ubl conjugation pathway</keyword>
<dbReference type="Gene3D" id="3.30.40.10">
    <property type="entry name" value="Zinc/RING finger domain, C3HC4 (zinc finger)"/>
    <property type="match status" value="1"/>
</dbReference>
<reference evidence="12 13" key="1">
    <citation type="journal article" date="2020" name="Cell">
        <title>Large-Scale Comparative Analyses of Tick Genomes Elucidate Their Genetic Diversity and Vector Capacities.</title>
        <authorList>
            <consortium name="Tick Genome and Microbiome Consortium (TIGMIC)"/>
            <person name="Jia N."/>
            <person name="Wang J."/>
            <person name="Shi W."/>
            <person name="Du L."/>
            <person name="Sun Y."/>
            <person name="Zhan W."/>
            <person name="Jiang J.F."/>
            <person name="Wang Q."/>
            <person name="Zhang B."/>
            <person name="Ji P."/>
            <person name="Bell-Sakyi L."/>
            <person name="Cui X.M."/>
            <person name="Yuan T.T."/>
            <person name="Jiang B.G."/>
            <person name="Yang W.F."/>
            <person name="Lam T.T."/>
            <person name="Chang Q.C."/>
            <person name="Ding S.J."/>
            <person name="Wang X.J."/>
            <person name="Zhu J.G."/>
            <person name="Ruan X.D."/>
            <person name="Zhao L."/>
            <person name="Wei J.T."/>
            <person name="Ye R.Z."/>
            <person name="Que T.C."/>
            <person name="Du C.H."/>
            <person name="Zhou Y.H."/>
            <person name="Cheng J.X."/>
            <person name="Dai P.F."/>
            <person name="Guo W.B."/>
            <person name="Han X.H."/>
            <person name="Huang E.J."/>
            <person name="Li L.F."/>
            <person name="Wei W."/>
            <person name="Gao Y.C."/>
            <person name="Liu J.Z."/>
            <person name="Shao H.Z."/>
            <person name="Wang X."/>
            <person name="Wang C.C."/>
            <person name="Yang T.C."/>
            <person name="Huo Q.B."/>
            <person name="Li W."/>
            <person name="Chen H.Y."/>
            <person name="Chen S.E."/>
            <person name="Zhou L.G."/>
            <person name="Ni X.B."/>
            <person name="Tian J.H."/>
            <person name="Sheng Y."/>
            <person name="Liu T."/>
            <person name="Pan Y.S."/>
            <person name="Xia L.Y."/>
            <person name="Li J."/>
            <person name="Zhao F."/>
            <person name="Cao W.C."/>
        </authorList>
    </citation>
    <scope>NUCLEOTIDE SEQUENCE [LARGE SCALE GENOMIC DNA]</scope>
    <source>
        <strain evidence="12">HaeL-2018</strain>
    </source>
</reference>